<proteinExistence type="inferred from homology"/>
<comment type="caution">
    <text evidence="10">The sequence shown here is derived from an EMBL/GenBank/DDBJ whole genome shotgun (WGS) entry which is preliminary data.</text>
</comment>
<protein>
    <recommendedName>
        <fullName evidence="3 8">Histidinol-phosphatase</fullName>
        <shortName evidence="8">HolPase</shortName>
        <ecNumber evidence="3 8">3.1.3.15</ecNumber>
    </recommendedName>
</protein>
<accession>A0A9D1HBC3</accession>
<evidence type="ECO:0000256" key="8">
    <source>
        <dbReference type="RuleBase" id="RU366003"/>
    </source>
</evidence>
<dbReference type="SMART" id="SM00481">
    <property type="entry name" value="POLIIIAc"/>
    <property type="match status" value="1"/>
</dbReference>
<evidence type="ECO:0000256" key="1">
    <source>
        <dbReference type="ARBA" id="ARBA00004970"/>
    </source>
</evidence>
<evidence type="ECO:0000313" key="10">
    <source>
        <dbReference type="EMBL" id="HIT98699.1"/>
    </source>
</evidence>
<comment type="pathway">
    <text evidence="1 8">Amino-acid biosynthesis; L-histidine biosynthesis; L-histidine from 5-phospho-alpha-D-ribose 1-diphosphate: step 8/9.</text>
</comment>
<evidence type="ECO:0000256" key="3">
    <source>
        <dbReference type="ARBA" id="ARBA00013085"/>
    </source>
</evidence>
<dbReference type="GO" id="GO:0005737">
    <property type="term" value="C:cytoplasm"/>
    <property type="evidence" value="ECO:0007669"/>
    <property type="project" value="TreeGrafter"/>
</dbReference>
<evidence type="ECO:0000259" key="9">
    <source>
        <dbReference type="SMART" id="SM00481"/>
    </source>
</evidence>
<gene>
    <name evidence="10" type="ORF">IAD12_00400</name>
</gene>
<dbReference type="EC" id="3.1.3.15" evidence="3 8"/>
<evidence type="ECO:0000313" key="11">
    <source>
        <dbReference type="Proteomes" id="UP000824159"/>
    </source>
</evidence>
<dbReference type="InterPro" id="IPR016195">
    <property type="entry name" value="Pol/histidinol_Pase-like"/>
</dbReference>
<dbReference type="GO" id="GO:0000105">
    <property type="term" value="P:L-histidine biosynthetic process"/>
    <property type="evidence" value="ECO:0007669"/>
    <property type="project" value="UniProtKB-UniRule"/>
</dbReference>
<dbReference type="PANTHER" id="PTHR21039:SF0">
    <property type="entry name" value="HISTIDINOL-PHOSPHATASE"/>
    <property type="match status" value="1"/>
</dbReference>
<dbReference type="NCBIfam" id="TIGR01856">
    <property type="entry name" value="hisJ_fam"/>
    <property type="match status" value="1"/>
</dbReference>
<evidence type="ECO:0000256" key="5">
    <source>
        <dbReference type="ARBA" id="ARBA00022801"/>
    </source>
</evidence>
<reference evidence="10" key="2">
    <citation type="journal article" date="2021" name="PeerJ">
        <title>Extensive microbial diversity within the chicken gut microbiome revealed by metagenomics and culture.</title>
        <authorList>
            <person name="Gilroy R."/>
            <person name="Ravi A."/>
            <person name="Getino M."/>
            <person name="Pursley I."/>
            <person name="Horton D.L."/>
            <person name="Alikhan N.F."/>
            <person name="Baker D."/>
            <person name="Gharbi K."/>
            <person name="Hall N."/>
            <person name="Watson M."/>
            <person name="Adriaenssens E.M."/>
            <person name="Foster-Nyarko E."/>
            <person name="Jarju S."/>
            <person name="Secka A."/>
            <person name="Antonio M."/>
            <person name="Oren A."/>
            <person name="Chaudhuri R.R."/>
            <person name="La Ragione R."/>
            <person name="Hildebrand F."/>
            <person name="Pallen M.J."/>
        </authorList>
    </citation>
    <scope>NUCLEOTIDE SEQUENCE</scope>
    <source>
        <strain evidence="10">CHK176-22527</strain>
    </source>
</reference>
<keyword evidence="5 8" id="KW-0378">Hydrolase</keyword>
<dbReference type="Proteomes" id="UP000824159">
    <property type="component" value="Unassembled WGS sequence"/>
</dbReference>
<dbReference type="SUPFAM" id="SSF89550">
    <property type="entry name" value="PHP domain-like"/>
    <property type="match status" value="1"/>
</dbReference>
<sequence>MISNKNDQSSPIICCDLHTHTGFSDDCDVPADTMIQGAVKAGIKTLAITDHHDPGYPDPEFPFLLDIDSYYSFMKNAKYRYMDQIELLIGMEIGIMKGQYDKANEYINKYPFDVIIGSFHCMRNDDMYRFDFSKADTGFLLKDFYEYMYECLLEFDNFDIAGHFSIMDRYIGQICDYSQCMDTIDEILKLLIKKGKGIEINTSNFRYGTDSWLPRESILRRYVELGGKMLTFGSDAHSPEYYMYHFKDAVEFAKSLGFKYYCQFRARKPEFQLLP</sequence>
<dbReference type="GO" id="GO:0004401">
    <property type="term" value="F:histidinol-phosphatase activity"/>
    <property type="evidence" value="ECO:0007669"/>
    <property type="project" value="UniProtKB-UniRule"/>
</dbReference>
<dbReference type="PANTHER" id="PTHR21039">
    <property type="entry name" value="HISTIDINOL PHOSPHATASE-RELATED"/>
    <property type="match status" value="1"/>
</dbReference>
<dbReference type="Gene3D" id="3.20.20.140">
    <property type="entry name" value="Metal-dependent hydrolases"/>
    <property type="match status" value="1"/>
</dbReference>
<evidence type="ECO:0000256" key="4">
    <source>
        <dbReference type="ARBA" id="ARBA00022605"/>
    </source>
</evidence>
<dbReference type="EMBL" id="DVLX01000006">
    <property type="protein sequence ID" value="HIT98699.1"/>
    <property type="molecule type" value="Genomic_DNA"/>
</dbReference>
<evidence type="ECO:0000256" key="6">
    <source>
        <dbReference type="ARBA" id="ARBA00023102"/>
    </source>
</evidence>
<name>A0A9D1HBC3_9FIRM</name>
<evidence type="ECO:0000256" key="7">
    <source>
        <dbReference type="ARBA" id="ARBA00049158"/>
    </source>
</evidence>
<organism evidence="10 11">
    <name type="scientific">Candidatus Allocopromorpha excrementavium</name>
    <dbReference type="NCBI Taxonomy" id="2840741"/>
    <lineage>
        <taxon>Bacteria</taxon>
        <taxon>Bacillati</taxon>
        <taxon>Bacillota</taxon>
        <taxon>Clostridia</taxon>
        <taxon>Eubacteriales</taxon>
        <taxon>Eubacteriaceae</taxon>
        <taxon>Eubacteriaceae incertae sedis</taxon>
        <taxon>Candidatus Allocopromorpha</taxon>
    </lineage>
</organism>
<reference evidence="10" key="1">
    <citation type="submission" date="2020-10" db="EMBL/GenBank/DDBJ databases">
        <authorList>
            <person name="Gilroy R."/>
        </authorList>
    </citation>
    <scope>NUCLEOTIDE SEQUENCE</scope>
    <source>
        <strain evidence="10">CHK176-22527</strain>
    </source>
</reference>
<comment type="catalytic activity">
    <reaction evidence="7 8">
        <text>L-histidinol phosphate + H2O = L-histidinol + phosphate</text>
        <dbReference type="Rhea" id="RHEA:14465"/>
        <dbReference type="ChEBI" id="CHEBI:15377"/>
        <dbReference type="ChEBI" id="CHEBI:43474"/>
        <dbReference type="ChEBI" id="CHEBI:57699"/>
        <dbReference type="ChEBI" id="CHEBI:57980"/>
        <dbReference type="EC" id="3.1.3.15"/>
    </reaction>
</comment>
<dbReference type="InterPro" id="IPR004013">
    <property type="entry name" value="PHP_dom"/>
</dbReference>
<comment type="similarity">
    <text evidence="2 8">Belongs to the PHP hydrolase family. HisK subfamily.</text>
</comment>
<dbReference type="InterPro" id="IPR003141">
    <property type="entry name" value="Pol/His_phosphatase_N"/>
</dbReference>
<evidence type="ECO:0000256" key="2">
    <source>
        <dbReference type="ARBA" id="ARBA00009152"/>
    </source>
</evidence>
<dbReference type="InterPro" id="IPR010140">
    <property type="entry name" value="Histidinol_P_phosphatase_HisJ"/>
</dbReference>
<keyword evidence="6 8" id="KW-0368">Histidine biosynthesis</keyword>
<keyword evidence="4 8" id="KW-0028">Amino-acid biosynthesis</keyword>
<dbReference type="Pfam" id="PF02811">
    <property type="entry name" value="PHP"/>
    <property type="match status" value="1"/>
</dbReference>
<dbReference type="AlphaFoldDB" id="A0A9D1HBC3"/>
<feature type="domain" description="Polymerase/histidinol phosphatase N-terminal" evidence="9">
    <location>
        <begin position="15"/>
        <end position="97"/>
    </location>
</feature>